<organism evidence="1 2">
    <name type="scientific">Polarella glacialis</name>
    <name type="common">Dinoflagellate</name>
    <dbReference type="NCBI Taxonomy" id="89957"/>
    <lineage>
        <taxon>Eukaryota</taxon>
        <taxon>Sar</taxon>
        <taxon>Alveolata</taxon>
        <taxon>Dinophyceae</taxon>
        <taxon>Suessiales</taxon>
        <taxon>Suessiaceae</taxon>
        <taxon>Polarella</taxon>
    </lineage>
</organism>
<dbReference type="AlphaFoldDB" id="A0A813D0D5"/>
<dbReference type="EMBL" id="CAJNNV010000168">
    <property type="protein sequence ID" value="CAE8581702.1"/>
    <property type="molecule type" value="Genomic_DNA"/>
</dbReference>
<feature type="non-terminal residue" evidence="1">
    <location>
        <position position="1"/>
    </location>
</feature>
<sequence>SSVSSCIHGQMVLPCGCDVPGCFGILLNPGRKLTGPSALGVFKPREPSIDAGPPLSLQ</sequence>
<keyword evidence="2" id="KW-1185">Reference proteome</keyword>
<feature type="non-terminal residue" evidence="1">
    <location>
        <position position="58"/>
    </location>
</feature>
<evidence type="ECO:0000313" key="1">
    <source>
        <dbReference type="EMBL" id="CAE8581702.1"/>
    </source>
</evidence>
<comment type="caution">
    <text evidence="1">The sequence shown here is derived from an EMBL/GenBank/DDBJ whole genome shotgun (WGS) entry which is preliminary data.</text>
</comment>
<dbReference type="Proteomes" id="UP000654075">
    <property type="component" value="Unassembled WGS sequence"/>
</dbReference>
<accession>A0A813D0D5</accession>
<evidence type="ECO:0000313" key="2">
    <source>
        <dbReference type="Proteomes" id="UP000654075"/>
    </source>
</evidence>
<protein>
    <submittedName>
        <fullName evidence="1">Uncharacterized protein</fullName>
    </submittedName>
</protein>
<proteinExistence type="predicted"/>
<gene>
    <name evidence="1" type="ORF">PGLA1383_LOCUS716</name>
</gene>
<reference evidence="1" key="1">
    <citation type="submission" date="2021-02" db="EMBL/GenBank/DDBJ databases">
        <authorList>
            <person name="Dougan E. K."/>
            <person name="Rhodes N."/>
            <person name="Thang M."/>
            <person name="Chan C."/>
        </authorList>
    </citation>
    <scope>NUCLEOTIDE SEQUENCE</scope>
</reference>
<name>A0A813D0D5_POLGL</name>